<protein>
    <recommendedName>
        <fullName evidence="4">Thaumatin-like protein</fullName>
    </recommendedName>
</protein>
<dbReference type="PROSITE" id="PS51257">
    <property type="entry name" value="PROKAR_LIPOPROTEIN"/>
    <property type="match status" value="1"/>
</dbReference>
<evidence type="ECO:0000313" key="2">
    <source>
        <dbReference type="EMBL" id="KAJ4792309.1"/>
    </source>
</evidence>
<name>A0AAV8FKV8_9POAL</name>
<organism evidence="2 3">
    <name type="scientific">Rhynchospora pubera</name>
    <dbReference type="NCBI Taxonomy" id="906938"/>
    <lineage>
        <taxon>Eukaryota</taxon>
        <taxon>Viridiplantae</taxon>
        <taxon>Streptophyta</taxon>
        <taxon>Embryophyta</taxon>
        <taxon>Tracheophyta</taxon>
        <taxon>Spermatophyta</taxon>
        <taxon>Magnoliopsida</taxon>
        <taxon>Liliopsida</taxon>
        <taxon>Poales</taxon>
        <taxon>Cyperaceae</taxon>
        <taxon>Cyperoideae</taxon>
        <taxon>Rhynchosporeae</taxon>
        <taxon>Rhynchospora</taxon>
    </lineage>
</organism>
<reference evidence="2" key="1">
    <citation type="submission" date="2022-08" db="EMBL/GenBank/DDBJ databases">
        <authorList>
            <person name="Marques A."/>
        </authorList>
    </citation>
    <scope>NUCLEOTIDE SEQUENCE</scope>
    <source>
        <strain evidence="2">RhyPub2mFocal</strain>
        <tissue evidence="2">Leaves</tissue>
    </source>
</reference>
<evidence type="ECO:0008006" key="4">
    <source>
        <dbReference type="Google" id="ProtNLM"/>
    </source>
</evidence>
<feature type="signal peptide" evidence="1">
    <location>
        <begin position="1"/>
        <end position="23"/>
    </location>
</feature>
<gene>
    <name evidence="2" type="ORF">LUZ62_043555</name>
</gene>
<keyword evidence="3" id="KW-1185">Reference proteome</keyword>
<sequence length="198" mass="21477">MASLKNLITLFLSLGCLLSLGQSGNTKPITIKLVNKCTEAVFPAFRNVTNTDNPYRGGLQPGGDQYDVQVDIYQGRIWPRTGCVLSPTGLKCKTGDCGGERCTAEGIGDYTFAELIHTSSDHVNLGLKYKNQVNIPMEFKPANTYGEQHCKTLTCIQTGCGNNTLSGACKIPNSFLLTFCPNNGVEYDSIHTSVLEDN</sequence>
<dbReference type="InterPro" id="IPR037176">
    <property type="entry name" value="Osmotin/thaumatin-like_sf"/>
</dbReference>
<dbReference type="Proteomes" id="UP001140206">
    <property type="component" value="Chromosome 2"/>
</dbReference>
<comment type="caution">
    <text evidence="2">The sequence shown here is derived from an EMBL/GenBank/DDBJ whole genome shotgun (WGS) entry which is preliminary data.</text>
</comment>
<dbReference type="InterPro" id="IPR001938">
    <property type="entry name" value="Thaumatin"/>
</dbReference>
<dbReference type="PANTHER" id="PTHR31048">
    <property type="entry name" value="OS03G0233200 PROTEIN"/>
    <property type="match status" value="1"/>
</dbReference>
<dbReference type="SMART" id="SM00205">
    <property type="entry name" value="THN"/>
    <property type="match status" value="1"/>
</dbReference>
<dbReference type="AlphaFoldDB" id="A0AAV8FKV8"/>
<dbReference type="PROSITE" id="PS51367">
    <property type="entry name" value="THAUMATIN_2"/>
    <property type="match status" value="1"/>
</dbReference>
<evidence type="ECO:0000256" key="1">
    <source>
        <dbReference type="SAM" id="SignalP"/>
    </source>
</evidence>
<keyword evidence="1" id="KW-0732">Signal</keyword>
<feature type="chain" id="PRO_5043798716" description="Thaumatin-like protein" evidence="1">
    <location>
        <begin position="24"/>
        <end position="198"/>
    </location>
</feature>
<dbReference type="Gene3D" id="2.60.110.10">
    <property type="entry name" value="Thaumatin"/>
    <property type="match status" value="1"/>
</dbReference>
<accession>A0AAV8FKV8</accession>
<dbReference type="EMBL" id="JAMFTS010000002">
    <property type="protein sequence ID" value="KAJ4792309.1"/>
    <property type="molecule type" value="Genomic_DNA"/>
</dbReference>
<dbReference type="SUPFAM" id="SSF49870">
    <property type="entry name" value="Osmotin, thaumatin-like protein"/>
    <property type="match status" value="1"/>
</dbReference>
<dbReference type="Pfam" id="PF00314">
    <property type="entry name" value="Thaumatin"/>
    <property type="match status" value="1"/>
</dbReference>
<proteinExistence type="predicted"/>
<evidence type="ECO:0000313" key="3">
    <source>
        <dbReference type="Proteomes" id="UP001140206"/>
    </source>
</evidence>